<accession>A0A8E2JZ83</accession>
<dbReference type="EMBL" id="KV748492">
    <property type="protein sequence ID" value="OCL15065.1"/>
    <property type="molecule type" value="Genomic_DNA"/>
</dbReference>
<evidence type="ECO:0000313" key="2">
    <source>
        <dbReference type="Proteomes" id="UP000250140"/>
    </source>
</evidence>
<dbReference type="AlphaFoldDB" id="A0A8E2JZ83"/>
<evidence type="ECO:0000313" key="1">
    <source>
        <dbReference type="EMBL" id="OCL15065.1"/>
    </source>
</evidence>
<keyword evidence="2" id="KW-1185">Reference proteome</keyword>
<dbReference type="Proteomes" id="UP000250140">
    <property type="component" value="Unassembled WGS sequence"/>
</dbReference>
<organism evidence="1 2">
    <name type="scientific">Glonium stellatum</name>
    <dbReference type="NCBI Taxonomy" id="574774"/>
    <lineage>
        <taxon>Eukaryota</taxon>
        <taxon>Fungi</taxon>
        <taxon>Dikarya</taxon>
        <taxon>Ascomycota</taxon>
        <taxon>Pezizomycotina</taxon>
        <taxon>Dothideomycetes</taxon>
        <taxon>Pleosporomycetidae</taxon>
        <taxon>Gloniales</taxon>
        <taxon>Gloniaceae</taxon>
        <taxon>Glonium</taxon>
    </lineage>
</organism>
<proteinExistence type="predicted"/>
<protein>
    <submittedName>
        <fullName evidence="1">Uncharacterized protein</fullName>
    </submittedName>
</protein>
<name>A0A8E2JZ83_9PEZI</name>
<reference evidence="1 2" key="1">
    <citation type="journal article" date="2016" name="Nat. Commun.">
        <title>Ectomycorrhizal ecology is imprinted in the genome of the dominant symbiotic fungus Cenococcum geophilum.</title>
        <authorList>
            <consortium name="DOE Joint Genome Institute"/>
            <person name="Peter M."/>
            <person name="Kohler A."/>
            <person name="Ohm R.A."/>
            <person name="Kuo A."/>
            <person name="Krutzmann J."/>
            <person name="Morin E."/>
            <person name="Arend M."/>
            <person name="Barry K.W."/>
            <person name="Binder M."/>
            <person name="Choi C."/>
            <person name="Clum A."/>
            <person name="Copeland A."/>
            <person name="Grisel N."/>
            <person name="Haridas S."/>
            <person name="Kipfer T."/>
            <person name="LaButti K."/>
            <person name="Lindquist E."/>
            <person name="Lipzen A."/>
            <person name="Maire R."/>
            <person name="Meier B."/>
            <person name="Mihaltcheva S."/>
            <person name="Molinier V."/>
            <person name="Murat C."/>
            <person name="Poggeler S."/>
            <person name="Quandt C.A."/>
            <person name="Sperisen C."/>
            <person name="Tritt A."/>
            <person name="Tisserant E."/>
            <person name="Crous P.W."/>
            <person name="Henrissat B."/>
            <person name="Nehls U."/>
            <person name="Egli S."/>
            <person name="Spatafora J.W."/>
            <person name="Grigoriev I.V."/>
            <person name="Martin F.M."/>
        </authorList>
    </citation>
    <scope>NUCLEOTIDE SEQUENCE [LARGE SCALE GENOMIC DNA]</scope>
    <source>
        <strain evidence="1 2">CBS 207.34</strain>
    </source>
</reference>
<sequence length="343" mass="40251">MTSPRMTARSLFGGVEAHKKTSTTFFDLPRELRDIVYNIVTPAEDTARPRNQPYVGFSSRTAGFSNRRLIFADQNAEVQFCPVANTEIGLLYANKQLRSEYMEHHLRHGTIWAAINFFGDPYDFDTSQWLLKMRHWLAKYTWRHPEISKYWKMRKWYIRVYWRPHLERSTKFLYRPAGGIITDTVQGVLSLAQSDIRHRMDIDIDIFIVRWVLTMSSSYGLNLRLRNFFAVQLLGEVRPKRLSTAIFVVPGYTLHGGSVGSFREQRMVWWYKGGVLCLRKTEEVDQTTKKLVVGTYAGPETQDNSWREDMMYLWKHDLSALFRETEEEKPEDEIAQWLGRASV</sequence>
<gene>
    <name evidence="1" type="ORF">AOQ84DRAFT_435244</name>
</gene>